<dbReference type="Gene3D" id="1.10.287.130">
    <property type="match status" value="1"/>
</dbReference>
<evidence type="ECO:0000256" key="11">
    <source>
        <dbReference type="ARBA" id="ARBA00022840"/>
    </source>
</evidence>
<dbReference type="InterPro" id="IPR005467">
    <property type="entry name" value="His_kinase_dom"/>
</dbReference>
<comment type="caution">
    <text evidence="26">The sequence shown here is derived from an EMBL/GenBank/DDBJ whole genome shotgun (WGS) entry which is preliminary data.</text>
</comment>
<keyword evidence="5 21" id="KW-0597">Phosphoprotein</keyword>
<dbReference type="SUPFAM" id="SSF47384">
    <property type="entry name" value="Homodimeric domain of signal transducing histidine kinase"/>
    <property type="match status" value="1"/>
</dbReference>
<feature type="domain" description="Histidine kinase" evidence="23">
    <location>
        <begin position="606"/>
        <end position="831"/>
    </location>
</feature>
<feature type="transmembrane region" description="Helical" evidence="22">
    <location>
        <begin position="163"/>
        <end position="184"/>
    </location>
</feature>
<dbReference type="EMBL" id="JACOFZ010000005">
    <property type="protein sequence ID" value="MBC3882330.1"/>
    <property type="molecule type" value="Genomic_DNA"/>
</dbReference>
<evidence type="ECO:0000256" key="8">
    <source>
        <dbReference type="ARBA" id="ARBA00022729"/>
    </source>
</evidence>
<evidence type="ECO:0000256" key="13">
    <source>
        <dbReference type="ARBA" id="ARBA00023012"/>
    </source>
</evidence>
<dbReference type="Gene3D" id="3.40.50.2300">
    <property type="match status" value="1"/>
</dbReference>
<evidence type="ECO:0000259" key="25">
    <source>
        <dbReference type="PROSITE" id="PS50894"/>
    </source>
</evidence>
<evidence type="ECO:0000256" key="15">
    <source>
        <dbReference type="ARBA" id="ARBA00023136"/>
    </source>
</evidence>
<evidence type="ECO:0000256" key="10">
    <source>
        <dbReference type="ARBA" id="ARBA00022777"/>
    </source>
</evidence>
<evidence type="ECO:0000256" key="19">
    <source>
        <dbReference type="ARBA" id="ARBA00070152"/>
    </source>
</evidence>
<dbReference type="InterPro" id="IPR001789">
    <property type="entry name" value="Sig_transdc_resp-reg_receiver"/>
</dbReference>
<dbReference type="Pfam" id="PF02518">
    <property type="entry name" value="HATPase_c"/>
    <property type="match status" value="1"/>
</dbReference>
<feature type="transmembrane region" description="Helical" evidence="22">
    <location>
        <begin position="327"/>
        <end position="349"/>
    </location>
</feature>
<keyword evidence="11" id="KW-0067">ATP-binding</keyword>
<feature type="domain" description="Response regulatory" evidence="24">
    <location>
        <begin position="855"/>
        <end position="974"/>
    </location>
</feature>
<evidence type="ECO:0000256" key="9">
    <source>
        <dbReference type="ARBA" id="ARBA00022741"/>
    </source>
</evidence>
<gene>
    <name evidence="26" type="ORF">H8K36_13140</name>
</gene>
<organism evidence="26 27">
    <name type="scientific">Undibacterium nitidum</name>
    <dbReference type="NCBI Taxonomy" id="2762298"/>
    <lineage>
        <taxon>Bacteria</taxon>
        <taxon>Pseudomonadati</taxon>
        <taxon>Pseudomonadota</taxon>
        <taxon>Betaproteobacteria</taxon>
        <taxon>Burkholderiales</taxon>
        <taxon>Oxalobacteraceae</taxon>
        <taxon>Undibacterium</taxon>
    </lineage>
</organism>
<dbReference type="SMART" id="SM00388">
    <property type="entry name" value="HisKA"/>
    <property type="match status" value="1"/>
</dbReference>
<dbReference type="SMART" id="SM00387">
    <property type="entry name" value="HATPase_c"/>
    <property type="match status" value="1"/>
</dbReference>
<dbReference type="InterPro" id="IPR036641">
    <property type="entry name" value="HPT_dom_sf"/>
</dbReference>
<evidence type="ECO:0000256" key="22">
    <source>
        <dbReference type="SAM" id="Phobius"/>
    </source>
</evidence>
<keyword evidence="27" id="KW-1185">Reference proteome</keyword>
<evidence type="ECO:0000256" key="21">
    <source>
        <dbReference type="PROSITE-ProRule" id="PRU00169"/>
    </source>
</evidence>
<reference evidence="26" key="1">
    <citation type="submission" date="2020-08" db="EMBL/GenBank/DDBJ databases">
        <title>Novel species isolated from subtropical streams in China.</title>
        <authorList>
            <person name="Lu H."/>
        </authorList>
    </citation>
    <scope>NUCLEOTIDE SEQUENCE</scope>
    <source>
        <strain evidence="26">LX22W</strain>
    </source>
</reference>
<dbReference type="PANTHER" id="PTHR45339">
    <property type="entry name" value="HYBRID SIGNAL TRANSDUCTION HISTIDINE KINASE J"/>
    <property type="match status" value="1"/>
</dbReference>
<dbReference type="RefSeq" id="WP_186916953.1">
    <property type="nucleotide sequence ID" value="NZ_JACOFZ010000005.1"/>
</dbReference>
<dbReference type="InterPro" id="IPR003661">
    <property type="entry name" value="HisK_dim/P_dom"/>
</dbReference>
<evidence type="ECO:0000256" key="12">
    <source>
        <dbReference type="ARBA" id="ARBA00022989"/>
    </source>
</evidence>
<dbReference type="SUPFAM" id="SSF47226">
    <property type="entry name" value="Histidine-containing phosphotransfer domain, HPT domain"/>
    <property type="match status" value="1"/>
</dbReference>
<dbReference type="GO" id="GO:0005524">
    <property type="term" value="F:ATP binding"/>
    <property type="evidence" value="ECO:0007669"/>
    <property type="project" value="UniProtKB-KW"/>
</dbReference>
<evidence type="ECO:0000256" key="5">
    <source>
        <dbReference type="ARBA" id="ARBA00022553"/>
    </source>
</evidence>
<keyword evidence="14" id="KW-0843">Virulence</keyword>
<evidence type="ECO:0000256" key="18">
    <source>
        <dbReference type="ARBA" id="ARBA00068150"/>
    </source>
</evidence>
<keyword evidence="8" id="KW-0732">Signal</keyword>
<dbReference type="CDD" id="cd16922">
    <property type="entry name" value="HATPase_EvgS-ArcB-TorS-like"/>
    <property type="match status" value="1"/>
</dbReference>
<comment type="subunit">
    <text evidence="17">At low DSF concentrations, interacts with RpfF.</text>
</comment>
<dbReference type="Gene3D" id="1.20.120.160">
    <property type="entry name" value="HPT domain"/>
    <property type="match status" value="1"/>
</dbReference>
<dbReference type="InterPro" id="IPR036097">
    <property type="entry name" value="HisK_dim/P_sf"/>
</dbReference>
<feature type="transmembrane region" description="Helical" evidence="22">
    <location>
        <begin position="196"/>
        <end position="217"/>
    </location>
</feature>
<evidence type="ECO:0000259" key="24">
    <source>
        <dbReference type="PROSITE" id="PS50110"/>
    </source>
</evidence>
<comment type="catalytic activity">
    <reaction evidence="1">
        <text>ATP + protein L-histidine = ADP + protein N-phospho-L-histidine.</text>
        <dbReference type="EC" id="2.7.13.3"/>
    </reaction>
</comment>
<evidence type="ECO:0000256" key="7">
    <source>
        <dbReference type="ARBA" id="ARBA00022692"/>
    </source>
</evidence>
<dbReference type="PROSITE" id="PS50110">
    <property type="entry name" value="RESPONSE_REGULATORY"/>
    <property type="match status" value="1"/>
</dbReference>
<feature type="transmembrane region" description="Helical" evidence="22">
    <location>
        <begin position="136"/>
        <end position="157"/>
    </location>
</feature>
<evidence type="ECO:0000256" key="2">
    <source>
        <dbReference type="ARBA" id="ARBA00004651"/>
    </source>
</evidence>
<evidence type="ECO:0000256" key="20">
    <source>
        <dbReference type="PROSITE-ProRule" id="PRU00110"/>
    </source>
</evidence>
<feature type="transmembrane region" description="Helical" evidence="22">
    <location>
        <begin position="14"/>
        <end position="33"/>
    </location>
</feature>
<keyword evidence="6" id="KW-0808">Transferase</keyword>
<evidence type="ECO:0000256" key="16">
    <source>
        <dbReference type="ARBA" id="ARBA00058004"/>
    </source>
</evidence>
<dbReference type="InterPro" id="IPR008207">
    <property type="entry name" value="Sig_transdc_His_kin_Hpt_dom"/>
</dbReference>
<evidence type="ECO:0000256" key="17">
    <source>
        <dbReference type="ARBA" id="ARBA00064003"/>
    </source>
</evidence>
<evidence type="ECO:0000259" key="23">
    <source>
        <dbReference type="PROSITE" id="PS50109"/>
    </source>
</evidence>
<dbReference type="SMART" id="SM00448">
    <property type="entry name" value="REC"/>
    <property type="match status" value="1"/>
</dbReference>
<dbReference type="InterPro" id="IPR004358">
    <property type="entry name" value="Sig_transdc_His_kin-like_C"/>
</dbReference>
<accession>A0A923KLY1</accession>
<keyword evidence="10" id="KW-0418">Kinase</keyword>
<dbReference type="PROSITE" id="PS50109">
    <property type="entry name" value="HIS_KIN"/>
    <property type="match status" value="1"/>
</dbReference>
<evidence type="ECO:0000256" key="1">
    <source>
        <dbReference type="ARBA" id="ARBA00000085"/>
    </source>
</evidence>
<comment type="subcellular location">
    <subcellularLocation>
        <location evidence="2">Cell membrane</location>
        <topology evidence="2">Multi-pass membrane protein</topology>
    </subcellularLocation>
</comment>
<feature type="transmembrane region" description="Helical" evidence="22">
    <location>
        <begin position="265"/>
        <end position="286"/>
    </location>
</feature>
<keyword evidence="9" id="KW-0547">Nucleotide-binding</keyword>
<keyword evidence="12 22" id="KW-1133">Transmembrane helix</keyword>
<dbReference type="FunFam" id="1.10.287.130:FF:000002">
    <property type="entry name" value="Two-component osmosensing histidine kinase"/>
    <property type="match status" value="1"/>
</dbReference>
<dbReference type="SUPFAM" id="SSF52172">
    <property type="entry name" value="CheY-like"/>
    <property type="match status" value="1"/>
</dbReference>
<evidence type="ECO:0000256" key="3">
    <source>
        <dbReference type="ARBA" id="ARBA00012438"/>
    </source>
</evidence>
<feature type="modified residue" description="Phosphohistidine" evidence="20">
    <location>
        <position position="1062"/>
    </location>
</feature>
<sequence>MNKPFLSNTQFKTLMLSLVLFFGVLDIWGSFYWQRAAGPGVAADLGTVLGAADRQYRLPIEQIYPGSPLLEHGVLPGDRLVFEHPGDENRLFSVDDIVGVYLYRQSANGGANASAPEYVQFKPVAKKIQQAQMWQAITLVQFATTYIALLIIIWIVLRHPGSVPMRVLSFAMLAIIPDTFISFLPCGPLQDFLSVYLFPVEVFVGYVYFTYFCLIFPEGRPHWNKPWVRWGFYVYAALFATYTISYILLRVGLLPWEVREVVNLLVWRRCSAVASVILSLGALIISWRFSTGITRQRLAWIGFCMGNIYAIYMFHNLFRIVFEEREVVYFEFFNSFVIFLAYCGLGYALLRNRLFDFSFAINRFSVYAVISIGIFLSGALIQIAIAPLFNLDERWKTLFFDIVCGVILIGLFNPLRALAEQLVRTWLYPKWRAQEETLQIAVANAANIIGQDDLAQHYLNALRAYTGGAKAAIYTCHEGFCNKIAGDLSDAPMKISALGGELARMLTSRLPQSMQSIAGESALLVPFTHRGQLTGLLLIGNKPDFNQYRPDEVRSIKSTADALDQDLQAEAQRSHQQMLAEKVAAELHAREMAELANEAKSSFLANMSHEIRTPMNAIIGLAYLTLRTDLSSKQRDYLSKIHDAGNALLGIVNSILDFSKIEAGKMEVDFSPFSLDDVINHVHTVTAQKAQEKGLHLQIAVPANVPRFLVGDAMRLGQILVNLVNNAIKFTERGAVRVAVENLSEDEQQTGLPLQLRFSILDTGIGMTSDQVERLFSAFTQADSSTSRKFGGTGLGLSISRQLVELLGGEIQVQSEFGNGSCFEFSLPFSECTQANLMQMGRAISTAKNHYTDTLILLVEDNEINQQIAVELLATVGVKVDVAGGGQEAIDRLAAASPTTYDMILMDLEMPGMDGHQATRSIRSSDRYHQIPIVAMTAHAMADVRQRCMDEGMQDFLPKPVQPNSLFNMLARWLEHKALAGGTHEIREEREAYNAGAVAETEVDFARFRHIDSNQGLSLMMGKRDLYLKVLGNFRDGQSQTAHQLSLAIERNEFEQALMLVHTLKGLAGSIGAKQVQADAVQLELSLHLLKQDGENFEETYQHAEKLHQSLSQVLVELQRLLPVHRESHLSTMEKSNLSTEQLDQHLDQFRELLSACSGDCPQYYEEHRNLFMQIFAAPILGRIDQHIAQYEFDEALILLDQRN</sequence>
<feature type="transmembrane region" description="Helical" evidence="22">
    <location>
        <begin position="298"/>
        <end position="315"/>
    </location>
</feature>
<dbReference type="Proteomes" id="UP000627446">
    <property type="component" value="Unassembled WGS sequence"/>
</dbReference>
<feature type="modified residue" description="4-aspartylphosphate" evidence="21">
    <location>
        <position position="907"/>
    </location>
</feature>
<dbReference type="CDD" id="cd17546">
    <property type="entry name" value="REC_hyHK_CKI1_RcsC-like"/>
    <property type="match status" value="1"/>
</dbReference>
<name>A0A923KLY1_9BURK</name>
<evidence type="ECO:0000256" key="6">
    <source>
        <dbReference type="ARBA" id="ARBA00022679"/>
    </source>
</evidence>
<dbReference type="Pfam" id="PF00072">
    <property type="entry name" value="Response_reg"/>
    <property type="match status" value="1"/>
</dbReference>
<comment type="function">
    <text evidence="16">Member of the two-component regulatory system BvgS/BvgA. Phosphorylates BvgA via a four-step phosphorelay in response to environmental signals.</text>
</comment>
<evidence type="ECO:0000313" key="26">
    <source>
        <dbReference type="EMBL" id="MBC3882330.1"/>
    </source>
</evidence>
<keyword evidence="7 22" id="KW-0812">Transmembrane</keyword>
<feature type="transmembrane region" description="Helical" evidence="22">
    <location>
        <begin position="364"/>
        <end position="386"/>
    </location>
</feature>
<proteinExistence type="predicted"/>
<feature type="transmembrane region" description="Helical" evidence="22">
    <location>
        <begin position="398"/>
        <end position="415"/>
    </location>
</feature>
<dbReference type="GO" id="GO:0005886">
    <property type="term" value="C:plasma membrane"/>
    <property type="evidence" value="ECO:0007669"/>
    <property type="project" value="UniProtKB-SubCell"/>
</dbReference>
<dbReference type="PANTHER" id="PTHR45339:SF1">
    <property type="entry name" value="HYBRID SIGNAL TRANSDUCTION HISTIDINE KINASE J"/>
    <property type="match status" value="1"/>
</dbReference>
<keyword evidence="15 22" id="KW-0472">Membrane</keyword>
<dbReference type="InterPro" id="IPR003594">
    <property type="entry name" value="HATPase_dom"/>
</dbReference>
<dbReference type="AlphaFoldDB" id="A0A923KLY1"/>
<evidence type="ECO:0000256" key="4">
    <source>
        <dbReference type="ARBA" id="ARBA00022475"/>
    </source>
</evidence>
<dbReference type="PROSITE" id="PS50894">
    <property type="entry name" value="HPT"/>
    <property type="match status" value="1"/>
</dbReference>
<feature type="domain" description="HPt" evidence="25">
    <location>
        <begin position="1023"/>
        <end position="1125"/>
    </location>
</feature>
<dbReference type="FunFam" id="3.30.565.10:FF:000010">
    <property type="entry name" value="Sensor histidine kinase RcsC"/>
    <property type="match status" value="1"/>
</dbReference>
<dbReference type="PRINTS" id="PR00344">
    <property type="entry name" value="BCTRLSENSOR"/>
</dbReference>
<protein>
    <recommendedName>
        <fullName evidence="18">Sensory/regulatory protein RpfC</fullName>
        <ecNumber evidence="3">2.7.13.3</ecNumber>
    </recommendedName>
    <alternativeName>
        <fullName evidence="19">Virulence sensor protein BvgS</fullName>
    </alternativeName>
</protein>
<dbReference type="InterPro" id="IPR036890">
    <property type="entry name" value="HATPase_C_sf"/>
</dbReference>
<keyword evidence="4" id="KW-1003">Cell membrane</keyword>
<dbReference type="GO" id="GO:0000155">
    <property type="term" value="F:phosphorelay sensor kinase activity"/>
    <property type="evidence" value="ECO:0007669"/>
    <property type="project" value="InterPro"/>
</dbReference>
<dbReference type="CDD" id="cd00082">
    <property type="entry name" value="HisKA"/>
    <property type="match status" value="1"/>
</dbReference>
<evidence type="ECO:0000256" key="14">
    <source>
        <dbReference type="ARBA" id="ARBA00023026"/>
    </source>
</evidence>
<dbReference type="Pfam" id="PF01627">
    <property type="entry name" value="Hpt"/>
    <property type="match status" value="1"/>
</dbReference>
<dbReference type="Gene3D" id="3.30.565.10">
    <property type="entry name" value="Histidine kinase-like ATPase, C-terminal domain"/>
    <property type="match status" value="1"/>
</dbReference>
<dbReference type="Pfam" id="PF00512">
    <property type="entry name" value="HisKA"/>
    <property type="match status" value="1"/>
</dbReference>
<dbReference type="SUPFAM" id="SSF55874">
    <property type="entry name" value="ATPase domain of HSP90 chaperone/DNA topoisomerase II/histidine kinase"/>
    <property type="match status" value="1"/>
</dbReference>
<evidence type="ECO:0000313" key="27">
    <source>
        <dbReference type="Proteomes" id="UP000627446"/>
    </source>
</evidence>
<feature type="transmembrane region" description="Helical" evidence="22">
    <location>
        <begin position="232"/>
        <end position="253"/>
    </location>
</feature>
<dbReference type="EC" id="2.7.13.3" evidence="3"/>
<keyword evidence="13" id="KW-0902">Two-component regulatory system</keyword>
<dbReference type="InterPro" id="IPR011006">
    <property type="entry name" value="CheY-like_superfamily"/>
</dbReference>